<comment type="caution">
    <text evidence="2">The sequence shown here is derived from an EMBL/GenBank/DDBJ whole genome shotgun (WGS) entry which is preliminary data.</text>
</comment>
<name>A0AB34GCN6_ESCRO</name>
<evidence type="ECO:0000256" key="1">
    <source>
        <dbReference type="SAM" id="MobiDB-lite"/>
    </source>
</evidence>
<evidence type="ECO:0000313" key="3">
    <source>
        <dbReference type="Proteomes" id="UP001159641"/>
    </source>
</evidence>
<accession>A0AB34GCN6</accession>
<dbReference type="Proteomes" id="UP001159641">
    <property type="component" value="Unassembled WGS sequence"/>
</dbReference>
<evidence type="ECO:0000313" key="2">
    <source>
        <dbReference type="EMBL" id="KAJ8776857.1"/>
    </source>
</evidence>
<dbReference type="EMBL" id="JAIQCJ010002324">
    <property type="protein sequence ID" value="KAJ8776857.1"/>
    <property type="molecule type" value="Genomic_DNA"/>
</dbReference>
<reference evidence="2 3" key="1">
    <citation type="submission" date="2022-11" db="EMBL/GenBank/DDBJ databases">
        <title>Whole genome sequence of Eschrichtius robustus ER-17-0199.</title>
        <authorList>
            <person name="Bruniche-Olsen A."/>
            <person name="Black A.N."/>
            <person name="Fields C.J."/>
            <person name="Walden K."/>
            <person name="Dewoody J.A."/>
        </authorList>
    </citation>
    <scope>NUCLEOTIDE SEQUENCE [LARGE SCALE GENOMIC DNA]</scope>
    <source>
        <strain evidence="2">ER-17-0199</strain>
        <tissue evidence="2">Blubber</tissue>
    </source>
</reference>
<keyword evidence="3" id="KW-1185">Reference proteome</keyword>
<dbReference type="AlphaFoldDB" id="A0AB34GCN6"/>
<organism evidence="2 3">
    <name type="scientific">Eschrichtius robustus</name>
    <name type="common">California gray whale</name>
    <name type="synonym">Eschrichtius gibbosus</name>
    <dbReference type="NCBI Taxonomy" id="9764"/>
    <lineage>
        <taxon>Eukaryota</taxon>
        <taxon>Metazoa</taxon>
        <taxon>Chordata</taxon>
        <taxon>Craniata</taxon>
        <taxon>Vertebrata</taxon>
        <taxon>Euteleostomi</taxon>
        <taxon>Mammalia</taxon>
        <taxon>Eutheria</taxon>
        <taxon>Laurasiatheria</taxon>
        <taxon>Artiodactyla</taxon>
        <taxon>Whippomorpha</taxon>
        <taxon>Cetacea</taxon>
        <taxon>Mysticeti</taxon>
        <taxon>Eschrichtiidae</taxon>
        <taxon>Eschrichtius</taxon>
    </lineage>
</organism>
<feature type="compositionally biased region" description="Gly residues" evidence="1">
    <location>
        <begin position="96"/>
        <end position="107"/>
    </location>
</feature>
<feature type="region of interest" description="Disordered" evidence="1">
    <location>
        <begin position="1"/>
        <end position="163"/>
    </location>
</feature>
<sequence>MPARTGKGGRRQPPQSARPTLGCLTSLKRPPDLSGPPGIGVYFWGAGNPARLDSVDPGARGWAPQPLSPFGHQAEGEGSGDPGDADRRSGSWGWTGAPGVGGAGGAGVNVRPAPDALTQFHQKLGGEEVADPQRTGHRGGSCGPSRAGSRDRNLGWPGPTPLT</sequence>
<proteinExistence type="predicted"/>
<protein>
    <submittedName>
        <fullName evidence="2">Uncharacterized protein</fullName>
    </submittedName>
</protein>
<gene>
    <name evidence="2" type="ORF">J1605_015034</name>
</gene>